<name>A0A422P438_TRYRA</name>
<dbReference type="AlphaFoldDB" id="A0A422P438"/>
<sequence length="160" mass="17875">MHLPSTFLPVMFHRLCRQRDLAAFRMSSFVLHMVLQALEHAPPDSLSCEDVTCIQVFIQKERRKAVLHCGRTVAPKPNGEKSKTIDLEDNRLLADIETRVMLRCCHSNVDGAQCLRLVLELAVVAAVLVVIVVRLPTEEGMGGMLPLRTLTQSRALVHPS</sequence>
<accession>A0A422P438</accession>
<dbReference type="RefSeq" id="XP_029242753.1">
    <property type="nucleotide sequence ID" value="XM_029377381.1"/>
</dbReference>
<dbReference type="VEuPathDB" id="TriTrypDB:TRSC58_01849"/>
<keyword evidence="2" id="KW-1185">Reference proteome</keyword>
<dbReference type="GeneID" id="40324230"/>
<dbReference type="OrthoDB" id="244192at2759"/>
<proteinExistence type="predicted"/>
<dbReference type="Proteomes" id="UP000283634">
    <property type="component" value="Unassembled WGS sequence"/>
</dbReference>
<reference evidence="1 2" key="1">
    <citation type="journal article" date="2018" name="BMC Genomics">
        <title>Genomic comparison of Trypanosoma conorhini and Trypanosoma rangeli to Trypanosoma cruzi strains of high and low virulence.</title>
        <authorList>
            <person name="Bradwell K.R."/>
            <person name="Koparde V.N."/>
            <person name="Matveyev A.V."/>
            <person name="Serrano M.G."/>
            <person name="Alves J.M."/>
            <person name="Parikh H."/>
            <person name="Huang B."/>
            <person name="Lee V."/>
            <person name="Espinosa-Alvarez O."/>
            <person name="Ortiz P.A."/>
            <person name="Costa-Martins A.G."/>
            <person name="Teixeira M.M."/>
            <person name="Buck G.A."/>
        </authorList>
    </citation>
    <scope>NUCLEOTIDE SEQUENCE [LARGE SCALE GENOMIC DNA]</scope>
    <source>
        <strain evidence="1 2">AM80</strain>
    </source>
</reference>
<gene>
    <name evidence="1" type="ORF">TraAM80_00297</name>
</gene>
<protein>
    <submittedName>
        <fullName evidence="1">Uncharacterized protein</fullName>
    </submittedName>
</protein>
<organism evidence="1 2">
    <name type="scientific">Trypanosoma rangeli</name>
    <dbReference type="NCBI Taxonomy" id="5698"/>
    <lineage>
        <taxon>Eukaryota</taxon>
        <taxon>Discoba</taxon>
        <taxon>Euglenozoa</taxon>
        <taxon>Kinetoplastea</taxon>
        <taxon>Metakinetoplastina</taxon>
        <taxon>Trypanosomatida</taxon>
        <taxon>Trypanosomatidae</taxon>
        <taxon>Trypanosoma</taxon>
        <taxon>Herpetosoma</taxon>
    </lineage>
</organism>
<dbReference type="EMBL" id="MKGL01000005">
    <property type="protein sequence ID" value="RNF12445.1"/>
    <property type="molecule type" value="Genomic_DNA"/>
</dbReference>
<comment type="caution">
    <text evidence="1">The sequence shown here is derived from an EMBL/GenBank/DDBJ whole genome shotgun (WGS) entry which is preliminary data.</text>
</comment>
<evidence type="ECO:0000313" key="2">
    <source>
        <dbReference type="Proteomes" id="UP000283634"/>
    </source>
</evidence>
<evidence type="ECO:0000313" key="1">
    <source>
        <dbReference type="EMBL" id="RNF12445.1"/>
    </source>
</evidence>